<dbReference type="InterPro" id="IPR007349">
    <property type="entry name" value="DUF418"/>
</dbReference>
<organism evidence="3 4">
    <name type="scientific">Subsaximicrobium wynnwilliamsii</name>
    <dbReference type="NCBI Taxonomy" id="291179"/>
    <lineage>
        <taxon>Bacteria</taxon>
        <taxon>Pseudomonadati</taxon>
        <taxon>Bacteroidota</taxon>
        <taxon>Flavobacteriia</taxon>
        <taxon>Flavobacteriales</taxon>
        <taxon>Flavobacteriaceae</taxon>
        <taxon>Subsaximicrobium</taxon>
    </lineage>
</organism>
<feature type="transmembrane region" description="Helical" evidence="1">
    <location>
        <begin position="270"/>
        <end position="287"/>
    </location>
</feature>
<feature type="transmembrane region" description="Helical" evidence="1">
    <location>
        <begin position="20"/>
        <end position="39"/>
    </location>
</feature>
<feature type="transmembrane region" description="Helical" evidence="1">
    <location>
        <begin position="378"/>
        <end position="397"/>
    </location>
</feature>
<dbReference type="PANTHER" id="PTHR30590">
    <property type="entry name" value="INNER MEMBRANE PROTEIN"/>
    <property type="match status" value="1"/>
</dbReference>
<dbReference type="OrthoDB" id="9807744at2"/>
<evidence type="ECO:0000313" key="3">
    <source>
        <dbReference type="EMBL" id="TXD86458.1"/>
    </source>
</evidence>
<dbReference type="Pfam" id="PF04235">
    <property type="entry name" value="DUF418"/>
    <property type="match status" value="1"/>
</dbReference>
<feature type="transmembrane region" description="Helical" evidence="1">
    <location>
        <begin position="348"/>
        <end position="366"/>
    </location>
</feature>
<dbReference type="PANTHER" id="PTHR30590:SF2">
    <property type="entry name" value="INNER MEMBRANE PROTEIN"/>
    <property type="match status" value="1"/>
</dbReference>
<accession>A0A5C6ZC16</accession>
<feature type="transmembrane region" description="Helical" evidence="1">
    <location>
        <begin position="126"/>
        <end position="141"/>
    </location>
</feature>
<proteinExistence type="predicted"/>
<keyword evidence="4" id="KW-1185">Reference proteome</keyword>
<feature type="transmembrane region" description="Helical" evidence="1">
    <location>
        <begin position="307"/>
        <end position="328"/>
    </location>
</feature>
<feature type="transmembrane region" description="Helical" evidence="1">
    <location>
        <begin position="105"/>
        <end position="120"/>
    </location>
</feature>
<dbReference type="AlphaFoldDB" id="A0A5C6ZC16"/>
<feature type="domain" description="DUF418" evidence="2">
    <location>
        <begin position="255"/>
        <end position="415"/>
    </location>
</feature>
<reference evidence="3 4" key="1">
    <citation type="submission" date="2019-08" db="EMBL/GenBank/DDBJ databases">
        <title>Genomes of Subsaximicrobium wynnwilliamsii strains.</title>
        <authorList>
            <person name="Bowman J.P."/>
        </authorList>
    </citation>
    <scope>NUCLEOTIDE SEQUENCE [LARGE SCALE GENOMIC DNA]</scope>
    <source>
        <strain evidence="3 4">2-80-2</strain>
    </source>
</reference>
<feature type="transmembrane region" description="Helical" evidence="1">
    <location>
        <begin position="146"/>
        <end position="163"/>
    </location>
</feature>
<sequence length="418" mass="49609">MSTKLEPTKLTERIPSLDFLRGIAILGILFINIESFVYPNPWSSYQYGFQTSLDNSTRFWVYFLTQGKFYNMFALLFGVGFAIFLERLELKNIGLKGIDIYSRRLLWLFIFGVIHAYFIWNGDVLYHYAICGLILLPFRSINSKYIILIILFLASFSIIKSVTTTSERIEKYKEYQEAIRTNMSERTDEQNLKINSWEKRYSKKITSNDKVENPKPTYFEGLKKSYQHATVHKGEFYYQSLLFVTLIIMLLGIVLYRAGIFSDYTVWKHYWLISLAVLTVGLLINYFRFYHWTFEDHKPVLNIWQSVMFTFPKEILGFGYILIFNGLYQKYLKNAKIKFISKIGRTALSNYIFQSIILGFIFYGYGLGRFNQFSRFELLPIVITIWIIQIILTLIWLKYQKQGPLEKLWRKLTYKSFQ</sequence>
<feature type="transmembrane region" description="Helical" evidence="1">
    <location>
        <begin position="59"/>
        <end position="85"/>
    </location>
</feature>
<evidence type="ECO:0000259" key="2">
    <source>
        <dbReference type="Pfam" id="PF04235"/>
    </source>
</evidence>
<dbReference type="EMBL" id="VORO01000058">
    <property type="protein sequence ID" value="TXD86458.1"/>
    <property type="molecule type" value="Genomic_DNA"/>
</dbReference>
<dbReference type="InterPro" id="IPR052529">
    <property type="entry name" value="Bact_Transport_Assoc"/>
</dbReference>
<name>A0A5C6ZC16_9FLAO</name>
<evidence type="ECO:0000313" key="4">
    <source>
        <dbReference type="Proteomes" id="UP000321578"/>
    </source>
</evidence>
<evidence type="ECO:0000256" key="1">
    <source>
        <dbReference type="SAM" id="Phobius"/>
    </source>
</evidence>
<keyword evidence="1" id="KW-0812">Transmembrane</keyword>
<protein>
    <submittedName>
        <fullName evidence="3">DUF418 domain-containing protein</fullName>
    </submittedName>
</protein>
<gene>
    <name evidence="3" type="ORF">ESY86_20135</name>
</gene>
<feature type="transmembrane region" description="Helical" evidence="1">
    <location>
        <begin position="236"/>
        <end position="258"/>
    </location>
</feature>
<comment type="caution">
    <text evidence="3">The sequence shown here is derived from an EMBL/GenBank/DDBJ whole genome shotgun (WGS) entry which is preliminary data.</text>
</comment>
<keyword evidence="1" id="KW-0472">Membrane</keyword>
<dbReference type="Proteomes" id="UP000321578">
    <property type="component" value="Unassembled WGS sequence"/>
</dbReference>
<keyword evidence="1" id="KW-1133">Transmembrane helix</keyword>
<dbReference type="RefSeq" id="WP_147088504.1">
    <property type="nucleotide sequence ID" value="NZ_VORM01000055.1"/>
</dbReference>